<proteinExistence type="predicted"/>
<accession>A0A0F9WPI1</accession>
<comment type="caution">
    <text evidence="1">The sequence shown here is derived from an EMBL/GenBank/DDBJ whole genome shotgun (WGS) entry which is preliminary data.</text>
</comment>
<protein>
    <submittedName>
        <fullName evidence="1">Uncharacterized protein</fullName>
    </submittedName>
</protein>
<organism evidence="1">
    <name type="scientific">marine sediment metagenome</name>
    <dbReference type="NCBI Taxonomy" id="412755"/>
    <lineage>
        <taxon>unclassified sequences</taxon>
        <taxon>metagenomes</taxon>
        <taxon>ecological metagenomes</taxon>
    </lineage>
</organism>
<name>A0A0F9WPI1_9ZZZZ</name>
<dbReference type="EMBL" id="LAZR01000227">
    <property type="protein sequence ID" value="KKN80628.1"/>
    <property type="molecule type" value="Genomic_DNA"/>
</dbReference>
<gene>
    <name evidence="1" type="ORF">LCGC14_0327200</name>
</gene>
<evidence type="ECO:0000313" key="1">
    <source>
        <dbReference type="EMBL" id="KKN80628.1"/>
    </source>
</evidence>
<sequence length="61" mass="6986">MTLLIITIIWLGLSPPYAVQDHITFVLETTQAECEEMRREAEAAWADNPVGIRTWAWCVKP</sequence>
<dbReference type="AlphaFoldDB" id="A0A0F9WPI1"/>
<reference evidence="1" key="1">
    <citation type="journal article" date="2015" name="Nature">
        <title>Complex archaea that bridge the gap between prokaryotes and eukaryotes.</title>
        <authorList>
            <person name="Spang A."/>
            <person name="Saw J.H."/>
            <person name="Jorgensen S.L."/>
            <person name="Zaremba-Niedzwiedzka K."/>
            <person name="Martijn J."/>
            <person name="Lind A.E."/>
            <person name="van Eijk R."/>
            <person name="Schleper C."/>
            <person name="Guy L."/>
            <person name="Ettema T.J."/>
        </authorList>
    </citation>
    <scope>NUCLEOTIDE SEQUENCE</scope>
</reference>